<sequence>MKIVREWRREMVADRNNAVNSGLFLTNKTNGLIISISNRCKYLYLKSKKKGGREKRQEAVGAV</sequence>
<protein>
    <submittedName>
        <fullName evidence="1">Uncharacterized protein</fullName>
    </submittedName>
</protein>
<gene>
    <name evidence="1" type="ORF">A2372_03685</name>
</gene>
<dbReference type="AlphaFoldDB" id="A0A1F8DWH2"/>
<dbReference type="Proteomes" id="UP000176422">
    <property type="component" value="Unassembled WGS sequence"/>
</dbReference>
<evidence type="ECO:0000313" key="1">
    <source>
        <dbReference type="EMBL" id="OGM92921.1"/>
    </source>
</evidence>
<comment type="caution">
    <text evidence="1">The sequence shown here is derived from an EMBL/GenBank/DDBJ whole genome shotgun (WGS) entry which is preliminary data.</text>
</comment>
<proteinExistence type="predicted"/>
<dbReference type="STRING" id="1802559.A2372_03685"/>
<accession>A0A1F8DWH2</accession>
<evidence type="ECO:0000313" key="2">
    <source>
        <dbReference type="Proteomes" id="UP000176422"/>
    </source>
</evidence>
<reference evidence="1 2" key="1">
    <citation type="journal article" date="2016" name="Nat. Commun.">
        <title>Thousands of microbial genomes shed light on interconnected biogeochemical processes in an aquifer system.</title>
        <authorList>
            <person name="Anantharaman K."/>
            <person name="Brown C.T."/>
            <person name="Hug L.A."/>
            <person name="Sharon I."/>
            <person name="Castelle C.J."/>
            <person name="Probst A.J."/>
            <person name="Thomas B.C."/>
            <person name="Singh A."/>
            <person name="Wilkins M.J."/>
            <person name="Karaoz U."/>
            <person name="Brodie E.L."/>
            <person name="Williams K.H."/>
            <person name="Hubbard S.S."/>
            <person name="Banfield J.F."/>
        </authorList>
    </citation>
    <scope>NUCLEOTIDE SEQUENCE [LARGE SCALE GENOMIC DNA]</scope>
</reference>
<dbReference type="EMBL" id="MGIT01000002">
    <property type="protein sequence ID" value="OGM92921.1"/>
    <property type="molecule type" value="Genomic_DNA"/>
</dbReference>
<name>A0A1F8DWH2_9BACT</name>
<organism evidence="1 2">
    <name type="scientific">Candidatus Wolfebacteria bacterium RIFOXYB1_FULL_54_12</name>
    <dbReference type="NCBI Taxonomy" id="1802559"/>
    <lineage>
        <taxon>Bacteria</taxon>
        <taxon>Candidatus Wolfeibacteriota</taxon>
    </lineage>
</organism>